<dbReference type="SUPFAM" id="SSF63840">
    <property type="entry name" value="Ribonuclease domain of colicin E3"/>
    <property type="match status" value="1"/>
</dbReference>
<accession>A0A931E2P9</accession>
<protein>
    <recommendedName>
        <fullName evidence="1">Colicin E3-like ribonuclease domain-containing protein</fullName>
    </recommendedName>
</protein>
<dbReference type="Proteomes" id="UP000658613">
    <property type="component" value="Unassembled WGS sequence"/>
</dbReference>
<sequence>MAAAYIPRPNPSFLDGLERVKRSGTQRWRDPDQSIVFEYDRLHGHVEGYNRRGEHIGIFDVHTGHRIGQPVRGKKIDV</sequence>
<evidence type="ECO:0000313" key="2">
    <source>
        <dbReference type="EMBL" id="MBG6121413.1"/>
    </source>
</evidence>
<dbReference type="InterPro" id="IPR036725">
    <property type="entry name" value="ColE3_ribonuclease_sf"/>
</dbReference>
<dbReference type="GO" id="GO:0043022">
    <property type="term" value="F:ribosome binding"/>
    <property type="evidence" value="ECO:0007669"/>
    <property type="project" value="InterPro"/>
</dbReference>
<dbReference type="AlphaFoldDB" id="A0A931E2P9"/>
<name>A0A931E2P9_9CORY</name>
<dbReference type="Gene3D" id="3.10.380.10">
    <property type="entry name" value="Colicin E3-like ribonuclease domain"/>
    <property type="match status" value="1"/>
</dbReference>
<reference evidence="2" key="1">
    <citation type="submission" date="2020-11" db="EMBL/GenBank/DDBJ databases">
        <title>Sequencing the genomes of 1000 actinobacteria strains.</title>
        <authorList>
            <person name="Klenk H.-P."/>
        </authorList>
    </citation>
    <scope>NUCLEOTIDE SEQUENCE</scope>
    <source>
        <strain evidence="2">DSM 45632</strain>
    </source>
</reference>
<proteinExistence type="predicted"/>
<dbReference type="RefSeq" id="WP_196823978.1">
    <property type="nucleotide sequence ID" value="NZ_CP046980.1"/>
</dbReference>
<keyword evidence="3" id="KW-1185">Reference proteome</keyword>
<organism evidence="2 3">
    <name type="scientific">Corynebacterium aquatimens</name>
    <dbReference type="NCBI Taxonomy" id="1190508"/>
    <lineage>
        <taxon>Bacteria</taxon>
        <taxon>Bacillati</taxon>
        <taxon>Actinomycetota</taxon>
        <taxon>Actinomycetes</taxon>
        <taxon>Mycobacteriales</taxon>
        <taxon>Corynebacteriaceae</taxon>
        <taxon>Corynebacterium</taxon>
    </lineage>
</organism>
<dbReference type="Pfam" id="PF09000">
    <property type="entry name" value="Cytotoxic"/>
    <property type="match status" value="1"/>
</dbReference>
<feature type="domain" description="Colicin E3-like ribonuclease" evidence="1">
    <location>
        <begin position="24"/>
        <end position="76"/>
    </location>
</feature>
<dbReference type="InterPro" id="IPR009105">
    <property type="entry name" value="Colicin_E3_ribonuclease"/>
</dbReference>
<dbReference type="EMBL" id="JADOUE010000001">
    <property type="protein sequence ID" value="MBG6121413.1"/>
    <property type="molecule type" value="Genomic_DNA"/>
</dbReference>
<gene>
    <name evidence="2" type="ORF">IW254_000382</name>
</gene>
<dbReference type="GO" id="GO:0003723">
    <property type="term" value="F:RNA binding"/>
    <property type="evidence" value="ECO:0007669"/>
    <property type="project" value="InterPro"/>
</dbReference>
<comment type="caution">
    <text evidence="2">The sequence shown here is derived from an EMBL/GenBank/DDBJ whole genome shotgun (WGS) entry which is preliminary data.</text>
</comment>
<dbReference type="GO" id="GO:0016788">
    <property type="term" value="F:hydrolase activity, acting on ester bonds"/>
    <property type="evidence" value="ECO:0007669"/>
    <property type="project" value="InterPro"/>
</dbReference>
<evidence type="ECO:0000259" key="1">
    <source>
        <dbReference type="Pfam" id="PF09000"/>
    </source>
</evidence>
<evidence type="ECO:0000313" key="3">
    <source>
        <dbReference type="Proteomes" id="UP000658613"/>
    </source>
</evidence>